<dbReference type="SUPFAM" id="SSF48403">
    <property type="entry name" value="Ankyrin repeat"/>
    <property type="match status" value="1"/>
</dbReference>
<dbReference type="STRING" id="281362.AT959_19065"/>
<protein>
    <submittedName>
        <fullName evidence="4">Uncharacterized protein</fullName>
    </submittedName>
</protein>
<dbReference type="PANTHER" id="PTHR24171:SF8">
    <property type="entry name" value="BRCA1-ASSOCIATED RING DOMAIN PROTEIN 1"/>
    <property type="match status" value="1"/>
</dbReference>
<evidence type="ECO:0000256" key="3">
    <source>
        <dbReference type="PROSITE-ProRule" id="PRU00023"/>
    </source>
</evidence>
<dbReference type="RefSeq" id="WP_066886913.1">
    <property type="nucleotide sequence ID" value="NZ_LODL01000040.1"/>
</dbReference>
<evidence type="ECO:0000256" key="1">
    <source>
        <dbReference type="ARBA" id="ARBA00022737"/>
    </source>
</evidence>
<keyword evidence="2 3" id="KW-0040">ANK repeat</keyword>
<dbReference type="Proteomes" id="UP000070186">
    <property type="component" value="Unassembled WGS sequence"/>
</dbReference>
<dbReference type="Gene3D" id="1.25.40.20">
    <property type="entry name" value="Ankyrin repeat-containing domain"/>
    <property type="match status" value="1"/>
</dbReference>
<feature type="repeat" description="ANK" evidence="3">
    <location>
        <begin position="37"/>
        <end position="69"/>
    </location>
</feature>
<dbReference type="PROSITE" id="PS50088">
    <property type="entry name" value="ANK_REPEAT"/>
    <property type="match status" value="2"/>
</dbReference>
<dbReference type="InterPro" id="IPR036770">
    <property type="entry name" value="Ankyrin_rpt-contain_sf"/>
</dbReference>
<organism evidence="4 5">
    <name type="scientific">Dechloromonas denitrificans</name>
    <dbReference type="NCBI Taxonomy" id="281362"/>
    <lineage>
        <taxon>Bacteria</taxon>
        <taxon>Pseudomonadati</taxon>
        <taxon>Pseudomonadota</taxon>
        <taxon>Betaproteobacteria</taxon>
        <taxon>Rhodocyclales</taxon>
        <taxon>Azonexaceae</taxon>
        <taxon>Dechloromonas</taxon>
    </lineage>
</organism>
<evidence type="ECO:0000313" key="5">
    <source>
        <dbReference type="Proteomes" id="UP000070186"/>
    </source>
</evidence>
<keyword evidence="1" id="KW-0677">Repeat</keyword>
<evidence type="ECO:0000256" key="2">
    <source>
        <dbReference type="ARBA" id="ARBA00023043"/>
    </source>
</evidence>
<dbReference type="PROSITE" id="PS50297">
    <property type="entry name" value="ANK_REP_REGION"/>
    <property type="match status" value="1"/>
</dbReference>
<comment type="caution">
    <text evidence="4">The sequence shown here is derived from an EMBL/GenBank/DDBJ whole genome shotgun (WGS) entry which is preliminary data.</text>
</comment>
<dbReference type="InterPro" id="IPR002110">
    <property type="entry name" value="Ankyrin_rpt"/>
</dbReference>
<gene>
    <name evidence="4" type="ORF">AT959_19065</name>
</gene>
<feature type="repeat" description="ANK" evidence="3">
    <location>
        <begin position="71"/>
        <end position="98"/>
    </location>
</feature>
<name>A0A133XDC2_9RHOO</name>
<dbReference type="AlphaFoldDB" id="A0A133XDC2"/>
<dbReference type="GO" id="GO:0004842">
    <property type="term" value="F:ubiquitin-protein transferase activity"/>
    <property type="evidence" value="ECO:0007669"/>
    <property type="project" value="TreeGrafter"/>
</dbReference>
<dbReference type="Pfam" id="PF12796">
    <property type="entry name" value="Ank_2"/>
    <property type="match status" value="1"/>
</dbReference>
<dbReference type="GO" id="GO:0085020">
    <property type="term" value="P:protein K6-linked ubiquitination"/>
    <property type="evidence" value="ECO:0007669"/>
    <property type="project" value="TreeGrafter"/>
</dbReference>
<evidence type="ECO:0000313" key="4">
    <source>
        <dbReference type="EMBL" id="KXB28932.1"/>
    </source>
</evidence>
<accession>A0A133XDC2</accession>
<reference evidence="4 5" key="1">
    <citation type="submission" date="2015-12" db="EMBL/GenBank/DDBJ databases">
        <title>Nitrous oxide reduction kinetics distinguish bacteria harboring typical versus atypical NosZ.</title>
        <authorList>
            <person name="Yoon S."/>
            <person name="Nissen S."/>
            <person name="Park D."/>
            <person name="Sanford R.A."/>
            <person name="Loeffler F.E."/>
        </authorList>
    </citation>
    <scope>NUCLEOTIDE SEQUENCE [LARGE SCALE GENOMIC DNA]</scope>
    <source>
        <strain evidence="4 5">ATCC BAA-841</strain>
    </source>
</reference>
<proteinExistence type="predicted"/>
<dbReference type="PANTHER" id="PTHR24171">
    <property type="entry name" value="ANKYRIN REPEAT DOMAIN-CONTAINING PROTEIN 39-RELATED"/>
    <property type="match status" value="1"/>
</dbReference>
<keyword evidence="5" id="KW-1185">Reference proteome</keyword>
<dbReference type="EMBL" id="LODL01000040">
    <property type="protein sequence ID" value="KXB28932.1"/>
    <property type="molecule type" value="Genomic_DNA"/>
</dbReference>
<sequence>MTSPLDLLKAIRSGRLQDVRAVFESGVTLETESGQGEPGLPMGIACFLGHVDIVRELVGRGAKVNLPDNAQPTSPLSMAVRGGRTEVVRALLELGATLPEGMQTGLSEREVTVAQWIAFRDGHVNESGQTAEQVPVVEEIQVGRLSNVDTQVLEAEMLRAAMNKG</sequence>